<sequence>MFVVEAGEDTPRTRLWRRAARQHGYFTAAQALADGYSYQSQRFQAHSGHWERVDRGIYRFHEFADLPSGEYDHLVRWALWSQGQAVISHTTALAVHDLGIANPARIHLTVPRGFRRRHPSVVLHHAELTTDEVDEHEGFRVTKPVRAIAESAADGVDQDVIDSAVADLLDRGAATKRQLLRAAQRAGAQAELAVERALSQELT</sequence>
<gene>
    <name evidence="2" type="ORF">ACFPZ3_55045</name>
</gene>
<name>A0ABW1D4R2_9ACTN</name>
<accession>A0ABW1D4R2</accession>
<keyword evidence="3" id="KW-1185">Reference proteome</keyword>
<organism evidence="2 3">
    <name type="scientific">Nonomuraea insulae</name>
    <dbReference type="NCBI Taxonomy" id="1616787"/>
    <lineage>
        <taxon>Bacteria</taxon>
        <taxon>Bacillati</taxon>
        <taxon>Actinomycetota</taxon>
        <taxon>Actinomycetes</taxon>
        <taxon>Streptosporangiales</taxon>
        <taxon>Streptosporangiaceae</taxon>
        <taxon>Nonomuraea</taxon>
    </lineage>
</organism>
<comment type="caution">
    <text evidence="2">The sequence shown here is derived from an EMBL/GenBank/DDBJ whole genome shotgun (WGS) entry which is preliminary data.</text>
</comment>
<evidence type="ECO:0000313" key="3">
    <source>
        <dbReference type="Proteomes" id="UP001596058"/>
    </source>
</evidence>
<dbReference type="RefSeq" id="WP_379522452.1">
    <property type="nucleotide sequence ID" value="NZ_JBHSPA010000088.1"/>
</dbReference>
<evidence type="ECO:0000259" key="1">
    <source>
        <dbReference type="Pfam" id="PF13338"/>
    </source>
</evidence>
<dbReference type="InterPro" id="IPR025159">
    <property type="entry name" value="AbiEi_N"/>
</dbReference>
<proteinExistence type="predicted"/>
<feature type="domain" description="AbiEi antitoxin N-terminal" evidence="1">
    <location>
        <begin position="18"/>
        <end position="60"/>
    </location>
</feature>
<dbReference type="Proteomes" id="UP001596058">
    <property type="component" value="Unassembled WGS sequence"/>
</dbReference>
<protein>
    <submittedName>
        <fullName evidence="2">Type IV toxin-antitoxin system AbiEi family antitoxin domain-containing protein</fullName>
    </submittedName>
</protein>
<dbReference type="Pfam" id="PF13338">
    <property type="entry name" value="AbiEi_4"/>
    <property type="match status" value="1"/>
</dbReference>
<dbReference type="EMBL" id="JBHSPA010000088">
    <property type="protein sequence ID" value="MFC5833027.1"/>
    <property type="molecule type" value="Genomic_DNA"/>
</dbReference>
<evidence type="ECO:0000313" key="2">
    <source>
        <dbReference type="EMBL" id="MFC5833027.1"/>
    </source>
</evidence>
<reference evidence="3" key="1">
    <citation type="journal article" date="2019" name="Int. J. Syst. Evol. Microbiol.">
        <title>The Global Catalogue of Microorganisms (GCM) 10K type strain sequencing project: providing services to taxonomists for standard genome sequencing and annotation.</title>
        <authorList>
            <consortium name="The Broad Institute Genomics Platform"/>
            <consortium name="The Broad Institute Genome Sequencing Center for Infectious Disease"/>
            <person name="Wu L."/>
            <person name="Ma J."/>
        </authorList>
    </citation>
    <scope>NUCLEOTIDE SEQUENCE [LARGE SCALE GENOMIC DNA]</scope>
    <source>
        <strain evidence="3">CCUG 53903</strain>
    </source>
</reference>